<dbReference type="Pfam" id="PF23552">
    <property type="entry name" value="ParB_C"/>
    <property type="match status" value="1"/>
</dbReference>
<comment type="similarity">
    <text evidence="1">Belongs to the ParB family.</text>
</comment>
<evidence type="ECO:0000256" key="5">
    <source>
        <dbReference type="ARBA" id="ARBA00025472"/>
    </source>
</evidence>
<reference evidence="9" key="1">
    <citation type="submission" date="2023-07" db="EMBL/GenBank/DDBJ databases">
        <title>Draft genome sequence of Agarivorans aestuarii strain ZMCS4, a CAZymes producing bacteria isolated from the marine brown algae Clodostephus spongiosus.</title>
        <authorList>
            <person name="Lorente B."/>
            <person name="Cabral C."/>
            <person name="Frias J."/>
            <person name="Faria J."/>
            <person name="Toubarro D."/>
        </authorList>
    </citation>
    <scope>NUCLEOTIDE SEQUENCE [LARGE SCALE GENOMIC DNA]</scope>
    <source>
        <strain evidence="9">ZMCS4</strain>
    </source>
</reference>
<proteinExistence type="inferred from homology"/>
<dbReference type="Proteomes" id="UP001310248">
    <property type="component" value="Unassembled WGS sequence"/>
</dbReference>
<evidence type="ECO:0000256" key="1">
    <source>
        <dbReference type="ARBA" id="ARBA00006295"/>
    </source>
</evidence>
<evidence type="ECO:0000256" key="4">
    <source>
        <dbReference type="ARBA" id="ARBA00023125"/>
    </source>
</evidence>
<dbReference type="InterPro" id="IPR057240">
    <property type="entry name" value="ParB_dimer_C"/>
</dbReference>
<protein>
    <recommendedName>
        <fullName evidence="2">Probable chromosome-partitioning protein ParB</fullName>
    </recommendedName>
</protein>
<evidence type="ECO:0000313" key="8">
    <source>
        <dbReference type="EMBL" id="MEE1676149.1"/>
    </source>
</evidence>
<feature type="region of interest" description="Disordered" evidence="6">
    <location>
        <begin position="19"/>
        <end position="38"/>
    </location>
</feature>
<keyword evidence="3" id="KW-0159">Chromosome partition</keyword>
<keyword evidence="4" id="KW-0238">DNA-binding</keyword>
<dbReference type="NCBIfam" id="TIGR00180">
    <property type="entry name" value="parB_part"/>
    <property type="match status" value="1"/>
</dbReference>
<comment type="caution">
    <text evidence="8">The sequence shown here is derived from an EMBL/GenBank/DDBJ whole genome shotgun (WGS) entry which is preliminary data.</text>
</comment>
<dbReference type="RefSeq" id="WP_329776865.1">
    <property type="nucleotide sequence ID" value="NZ_JAYDYW010000017.1"/>
</dbReference>
<organism evidence="8 9">
    <name type="scientific">Agarivorans aestuarii</name>
    <dbReference type="NCBI Taxonomy" id="1563703"/>
    <lineage>
        <taxon>Bacteria</taxon>
        <taxon>Pseudomonadati</taxon>
        <taxon>Pseudomonadota</taxon>
        <taxon>Gammaproteobacteria</taxon>
        <taxon>Alteromonadales</taxon>
        <taxon>Alteromonadaceae</taxon>
        <taxon>Agarivorans</taxon>
    </lineage>
</organism>
<dbReference type="InterPro" id="IPR003115">
    <property type="entry name" value="ParB_N"/>
</dbReference>
<dbReference type="EMBL" id="JAYDYW010000017">
    <property type="protein sequence ID" value="MEE1676149.1"/>
    <property type="molecule type" value="Genomic_DNA"/>
</dbReference>
<gene>
    <name evidence="8" type="ORF">SNR37_001476</name>
</gene>
<name>A0ABU7GAF2_9ALTE</name>
<dbReference type="Pfam" id="PF02195">
    <property type="entry name" value="ParB_N"/>
    <property type="match status" value="1"/>
</dbReference>
<dbReference type="Pfam" id="PF17762">
    <property type="entry name" value="HTH_ParB"/>
    <property type="match status" value="1"/>
</dbReference>
<sequence>MSARKRGLGKGLDLLLSTSNNARQRQVEEDTKADTNQQTVDENRGDLRKLPIEWLRPGKYQPRKDMSAEALEELAHSIEAQGVIQPIVVREVGENQFEIIAGERRWRASQQIHLHDVPCLIKNVSDENAVAIALIENIQREDLNAMEEAVALDRLMNEFELTHQQVAEAVGKSRTTVTNLLRLNSLDNDVKILLEHGDIEMGHARALLALSGETQAETARNVAAKGLTVRDTEKLVKAVLNPKAPKQAAKVDPDINRLEQRISERLGAGVKIQQNKKGQGKLVIDYTNLDELDAILALFIDSDETL</sequence>
<feature type="domain" description="ParB-like N-terminal" evidence="7">
    <location>
        <begin position="48"/>
        <end position="138"/>
    </location>
</feature>
<keyword evidence="9" id="KW-1185">Reference proteome</keyword>
<dbReference type="Gene3D" id="3.90.1530.30">
    <property type="match status" value="1"/>
</dbReference>
<comment type="function">
    <text evidence="5">Involved in chromosome partition. Localize to both poles of the predivisional cell following completion of DNA replication. Binds to the DNA origin of replication.</text>
</comment>
<dbReference type="SMART" id="SM00470">
    <property type="entry name" value="ParB"/>
    <property type="match status" value="1"/>
</dbReference>
<evidence type="ECO:0000256" key="6">
    <source>
        <dbReference type="SAM" id="MobiDB-lite"/>
    </source>
</evidence>
<accession>A0ABU7GAF2</accession>
<dbReference type="PANTHER" id="PTHR33375">
    <property type="entry name" value="CHROMOSOME-PARTITIONING PROTEIN PARB-RELATED"/>
    <property type="match status" value="1"/>
</dbReference>
<dbReference type="InterPro" id="IPR004437">
    <property type="entry name" value="ParB/RepB/Spo0J"/>
</dbReference>
<dbReference type="Gene3D" id="1.10.10.2830">
    <property type="match status" value="1"/>
</dbReference>
<dbReference type="InterPro" id="IPR041468">
    <property type="entry name" value="HTH_ParB/Spo0J"/>
</dbReference>
<evidence type="ECO:0000259" key="7">
    <source>
        <dbReference type="SMART" id="SM00470"/>
    </source>
</evidence>
<dbReference type="CDD" id="cd16393">
    <property type="entry name" value="SPO0J_N"/>
    <property type="match status" value="1"/>
</dbReference>
<evidence type="ECO:0000313" key="9">
    <source>
        <dbReference type="Proteomes" id="UP001310248"/>
    </source>
</evidence>
<dbReference type="SUPFAM" id="SSF110849">
    <property type="entry name" value="ParB/Sulfiredoxin"/>
    <property type="match status" value="1"/>
</dbReference>
<dbReference type="PANTHER" id="PTHR33375:SF1">
    <property type="entry name" value="CHROMOSOME-PARTITIONING PROTEIN PARB-RELATED"/>
    <property type="match status" value="1"/>
</dbReference>
<reference evidence="8 9" key="2">
    <citation type="submission" date="2023-12" db="EMBL/GenBank/DDBJ databases">
        <authorList>
            <consortium name="Cladostephus spongiosus"/>
            <person name="Lorente B."/>
            <person name="Cabral C."/>
            <person name="Frias J."/>
            <person name="Faria J."/>
            <person name="Toubarro D."/>
        </authorList>
    </citation>
    <scope>NUCLEOTIDE SEQUENCE [LARGE SCALE GENOMIC DNA]</scope>
    <source>
        <strain evidence="8 9">ZMCS4</strain>
    </source>
</reference>
<evidence type="ECO:0000256" key="3">
    <source>
        <dbReference type="ARBA" id="ARBA00022829"/>
    </source>
</evidence>
<evidence type="ECO:0000256" key="2">
    <source>
        <dbReference type="ARBA" id="ARBA00022372"/>
    </source>
</evidence>
<dbReference type="InterPro" id="IPR036086">
    <property type="entry name" value="ParB/Sulfiredoxin_sf"/>
</dbReference>
<dbReference type="InterPro" id="IPR050336">
    <property type="entry name" value="Chromosome_partition/occlusion"/>
</dbReference>